<protein>
    <recommendedName>
        <fullName evidence="2">Elongin-A</fullName>
    </recommendedName>
</protein>
<feature type="domain" description="F-box" evidence="6">
    <location>
        <begin position="415"/>
        <end position="459"/>
    </location>
</feature>
<feature type="region of interest" description="Disordered" evidence="5">
    <location>
        <begin position="531"/>
        <end position="605"/>
    </location>
</feature>
<feature type="compositionally biased region" description="Polar residues" evidence="5">
    <location>
        <begin position="121"/>
        <end position="138"/>
    </location>
</feature>
<evidence type="ECO:0000259" key="6">
    <source>
        <dbReference type="PROSITE" id="PS50181"/>
    </source>
</evidence>
<evidence type="ECO:0000256" key="5">
    <source>
        <dbReference type="SAM" id="MobiDB-lite"/>
    </source>
</evidence>
<name>A0A8T2NV36_9TELE</name>
<feature type="compositionally biased region" description="Basic residues" evidence="5">
    <location>
        <begin position="596"/>
        <end position="605"/>
    </location>
</feature>
<comment type="subcellular location">
    <subcellularLocation>
        <location evidence="1 4">Nucleus</location>
    </subcellularLocation>
</comment>
<dbReference type="EMBL" id="JAFBMS010000020">
    <property type="protein sequence ID" value="KAG9344205.1"/>
    <property type="molecule type" value="Genomic_DNA"/>
</dbReference>
<dbReference type="Pfam" id="PF06881">
    <property type="entry name" value="Elongin_A"/>
    <property type="match status" value="1"/>
</dbReference>
<feature type="region of interest" description="Disordered" evidence="5">
    <location>
        <begin position="82"/>
        <end position="258"/>
    </location>
</feature>
<dbReference type="SMART" id="SM00509">
    <property type="entry name" value="TFS2N"/>
    <property type="match status" value="1"/>
</dbReference>
<dbReference type="GO" id="GO:0070449">
    <property type="term" value="C:elongin complex"/>
    <property type="evidence" value="ECO:0007669"/>
    <property type="project" value="InterPro"/>
</dbReference>
<dbReference type="Pfam" id="PF08711">
    <property type="entry name" value="Med26"/>
    <property type="match status" value="1"/>
</dbReference>
<feature type="compositionally biased region" description="Basic and acidic residues" evidence="5">
    <location>
        <begin position="225"/>
        <end position="234"/>
    </location>
</feature>
<evidence type="ECO:0000256" key="1">
    <source>
        <dbReference type="ARBA" id="ARBA00004123"/>
    </source>
</evidence>
<evidence type="ECO:0000256" key="3">
    <source>
        <dbReference type="ARBA" id="ARBA00023242"/>
    </source>
</evidence>
<dbReference type="InterPro" id="IPR051870">
    <property type="entry name" value="Elongin-A_domain"/>
</dbReference>
<evidence type="ECO:0000259" key="7">
    <source>
        <dbReference type="PROSITE" id="PS51319"/>
    </source>
</evidence>
<gene>
    <name evidence="8" type="ORF">JZ751_010874</name>
</gene>
<sequence length="605" mass="68040">MAAADVLKRVLQLKHQLTESSESKTIMKTLKRLQDLDITLNILAETGIGKAVNAFRKHVDAGEVAKRLVIQWKKLVPKESTSLALEQSGAEGSQKEEERCFDGKSLEPTSPKTESKPEGSYNKSKVTSRNQCHGSNTGLYAKRALKQDQTKKASSPKSVDCPAGESKLRANSKQNVHEITKGQESKRSSKDKKSDRVKETALDSETEVKAKKSSNEQKILSSKNRKLDTNESKRNMKKMGNKGGGSANESEPSEDEFAKPTMSFESYLSYDLKAPKRKKKPYNTKEAVKKPKITADRVELSEKTTVGQTRTELIKCFLEEPPKKPSTASVMELLSIPLPKFLPECEELTSFPYFDKKSAAEDVVSVVSEVAPIFTGQRLNRKMQVYSGAKTNYLPAMMSLYQQCLRALQNNIDLLYEIGGVPFEILEPVLERCTPKQLLRIEECNPVYIGETDHLWERHCQRDFRNGKLEEYESWREMHLRLSEERERKLQKLTESIVSAHSGKPKGRQVKLAFINSVAKPPRHVRIQQELHGTASSGAPPNPLDRPRSTHPMDQPSTKTLDSRRLSSSEVTASTSQGQDPKKLKRVAPMMAKSLKAFKKQLGRR</sequence>
<dbReference type="InterPro" id="IPR035441">
    <property type="entry name" value="TFIIS/LEDGF_dom_sf"/>
</dbReference>
<dbReference type="PANTHER" id="PTHR15141:SF49">
    <property type="entry name" value="TFIIS N-TERMINAL DOMAIN-CONTAINING PROTEIN"/>
    <property type="match status" value="1"/>
</dbReference>
<dbReference type="Gene3D" id="6.10.250.3180">
    <property type="match status" value="1"/>
</dbReference>
<dbReference type="PANTHER" id="PTHR15141">
    <property type="entry name" value="TRANSCRIPTION ELONGATION FACTOR B POLYPEPTIDE 3"/>
    <property type="match status" value="1"/>
</dbReference>
<evidence type="ECO:0000256" key="2">
    <source>
        <dbReference type="ARBA" id="ARBA00021346"/>
    </source>
</evidence>
<dbReference type="InterPro" id="IPR017923">
    <property type="entry name" value="TFIIS_N"/>
</dbReference>
<feature type="compositionally biased region" description="Basic and acidic residues" evidence="5">
    <location>
        <begin position="175"/>
        <end position="215"/>
    </location>
</feature>
<organism evidence="8 9">
    <name type="scientific">Albula glossodonta</name>
    <name type="common">roundjaw bonefish</name>
    <dbReference type="NCBI Taxonomy" id="121402"/>
    <lineage>
        <taxon>Eukaryota</taxon>
        <taxon>Metazoa</taxon>
        <taxon>Chordata</taxon>
        <taxon>Craniata</taxon>
        <taxon>Vertebrata</taxon>
        <taxon>Euteleostomi</taxon>
        <taxon>Actinopterygii</taxon>
        <taxon>Neopterygii</taxon>
        <taxon>Teleostei</taxon>
        <taxon>Albuliformes</taxon>
        <taxon>Albulidae</taxon>
        <taxon>Albula</taxon>
    </lineage>
</organism>
<dbReference type="SUPFAM" id="SSF47676">
    <property type="entry name" value="Conserved domain common to transcription factors TFIIS, elongin A, CRSP70"/>
    <property type="match status" value="1"/>
</dbReference>
<evidence type="ECO:0000313" key="8">
    <source>
        <dbReference type="EMBL" id="KAG9344205.1"/>
    </source>
</evidence>
<accession>A0A8T2NV36</accession>
<dbReference type="InterPro" id="IPR010684">
    <property type="entry name" value="RNA_pol_II_trans_fac_SIII_A"/>
</dbReference>
<feature type="domain" description="TFIIS N-terminal" evidence="7">
    <location>
        <begin position="5"/>
        <end position="79"/>
    </location>
</feature>
<dbReference type="AlphaFoldDB" id="A0A8T2NV36"/>
<reference evidence="8" key="1">
    <citation type="thesis" date="2021" institute="BYU ScholarsArchive" country="Provo, UT, USA">
        <title>Applications of and Algorithms for Genome Assembly and Genomic Analyses with an Emphasis on Marine Teleosts.</title>
        <authorList>
            <person name="Pickett B.D."/>
        </authorList>
    </citation>
    <scope>NUCLEOTIDE SEQUENCE</scope>
    <source>
        <strain evidence="8">HI-2016</strain>
    </source>
</reference>
<proteinExistence type="predicted"/>
<keyword evidence="3 4" id="KW-0539">Nucleus</keyword>
<dbReference type="InterPro" id="IPR003617">
    <property type="entry name" value="TFIIS/CRSP70_N_sub"/>
</dbReference>
<dbReference type="Proteomes" id="UP000824540">
    <property type="component" value="Unassembled WGS sequence"/>
</dbReference>
<dbReference type="GO" id="GO:0006368">
    <property type="term" value="P:transcription elongation by RNA polymerase II"/>
    <property type="evidence" value="ECO:0007669"/>
    <property type="project" value="InterPro"/>
</dbReference>
<dbReference type="InterPro" id="IPR001810">
    <property type="entry name" value="F-box_dom"/>
</dbReference>
<dbReference type="PROSITE" id="PS51319">
    <property type="entry name" value="TFIIS_N"/>
    <property type="match status" value="1"/>
</dbReference>
<comment type="caution">
    <text evidence="8">The sequence shown here is derived from an EMBL/GenBank/DDBJ whole genome shotgun (WGS) entry which is preliminary data.</text>
</comment>
<dbReference type="Gene3D" id="1.20.930.10">
    <property type="entry name" value="Conserved domain common to transcription factors TFIIS, elongin A, CRSP70"/>
    <property type="match status" value="1"/>
</dbReference>
<dbReference type="PROSITE" id="PS50181">
    <property type="entry name" value="FBOX"/>
    <property type="match status" value="1"/>
</dbReference>
<evidence type="ECO:0000256" key="4">
    <source>
        <dbReference type="PROSITE-ProRule" id="PRU00649"/>
    </source>
</evidence>
<feature type="compositionally biased region" description="Basic and acidic residues" evidence="5">
    <location>
        <begin position="93"/>
        <end position="105"/>
    </location>
</feature>
<dbReference type="OrthoDB" id="21513at2759"/>
<evidence type="ECO:0000313" key="9">
    <source>
        <dbReference type="Proteomes" id="UP000824540"/>
    </source>
</evidence>
<dbReference type="CDD" id="cd00183">
    <property type="entry name" value="TFIIS_I"/>
    <property type="match status" value="1"/>
</dbReference>
<feature type="compositionally biased region" description="Polar residues" evidence="5">
    <location>
        <begin position="568"/>
        <end position="579"/>
    </location>
</feature>
<keyword evidence="9" id="KW-1185">Reference proteome</keyword>